<dbReference type="Pfam" id="PF12632">
    <property type="entry name" value="Vezatin"/>
    <property type="match status" value="1"/>
</dbReference>
<dbReference type="STRING" id="763407.A0A162XGQ2"/>
<keyword evidence="4 6" id="KW-0472">Membrane</keyword>
<dbReference type="InterPro" id="IPR026859">
    <property type="entry name" value="Myosin-bd"/>
</dbReference>
<evidence type="ECO:0000256" key="1">
    <source>
        <dbReference type="ARBA" id="ARBA00004308"/>
    </source>
</evidence>
<protein>
    <recommendedName>
        <fullName evidence="7">Myosin-binding domain-containing protein</fullName>
    </recommendedName>
</protein>
<keyword evidence="3 6" id="KW-1133">Transmembrane helix</keyword>
<dbReference type="GO" id="GO:0017022">
    <property type="term" value="F:myosin binding"/>
    <property type="evidence" value="ECO:0007669"/>
    <property type="project" value="InterPro"/>
</dbReference>
<organism evidence="8 9">
    <name type="scientific">Phycomyces blakesleeanus (strain ATCC 8743b / DSM 1359 / FGSC 10004 / NBRC 33097 / NRRL 1555)</name>
    <dbReference type="NCBI Taxonomy" id="763407"/>
    <lineage>
        <taxon>Eukaryota</taxon>
        <taxon>Fungi</taxon>
        <taxon>Fungi incertae sedis</taxon>
        <taxon>Mucoromycota</taxon>
        <taxon>Mucoromycotina</taxon>
        <taxon>Mucoromycetes</taxon>
        <taxon>Mucorales</taxon>
        <taxon>Phycomycetaceae</taxon>
        <taxon>Phycomyces</taxon>
    </lineage>
</organism>
<keyword evidence="9" id="KW-1185">Reference proteome</keyword>
<evidence type="ECO:0000313" key="9">
    <source>
        <dbReference type="Proteomes" id="UP000077315"/>
    </source>
</evidence>
<gene>
    <name evidence="8" type="ORF">PHYBLDRAFT_144130</name>
</gene>
<evidence type="ECO:0000313" key="8">
    <source>
        <dbReference type="EMBL" id="OAD74765.1"/>
    </source>
</evidence>
<feature type="domain" description="Myosin-binding" evidence="7">
    <location>
        <begin position="171"/>
        <end position="433"/>
    </location>
</feature>
<feature type="transmembrane region" description="Helical" evidence="6">
    <location>
        <begin position="12"/>
        <end position="29"/>
    </location>
</feature>
<keyword evidence="2 6" id="KW-0812">Transmembrane</keyword>
<dbReference type="GO" id="GO:0012505">
    <property type="term" value="C:endomembrane system"/>
    <property type="evidence" value="ECO:0007669"/>
    <property type="project" value="UniProtKB-SubCell"/>
</dbReference>
<feature type="region of interest" description="Disordered" evidence="5">
    <location>
        <begin position="491"/>
        <end position="512"/>
    </location>
</feature>
<dbReference type="RefSeq" id="XP_018292805.1">
    <property type="nucleotide sequence ID" value="XM_018431146.1"/>
</dbReference>
<evidence type="ECO:0000256" key="3">
    <source>
        <dbReference type="ARBA" id="ARBA00022989"/>
    </source>
</evidence>
<evidence type="ECO:0000256" key="2">
    <source>
        <dbReference type="ARBA" id="ARBA00022692"/>
    </source>
</evidence>
<comment type="subcellular location">
    <subcellularLocation>
        <location evidence="1">Endomembrane system</location>
    </subcellularLocation>
</comment>
<sequence>MTLDFSLCLPQLTMLLSFIILITLSIPPQRQPLVLSKLGKIAKASLPRFHSYSSLIANFLIRLGSYWTHALKQTSFSSSLPDTEETAFEEQFKYFIVTSSLLSDTPITQTTDLTPADTNDLPALKQSEKTYGVWKKIILISSVLSFLWVAGGMAISSFGSQPDTSYSHQLLIISVCIGHLIGYFIIRRSHRRTIIRRLHRTALVKLCQIVDLFQNSDTSLLRLLDSIRQVDLISQGYTLASACSAPRPLREQPNNKPRQITEICRETSELLHALFEPLATCITQLQPLTHQANLLRLREMYNVEELPKNFVDTADIRKSVMPTDRLDHISYAVRCRRRETLMYLLALDIMTSGHDSERDDYEQKWENAVNIMSNLISTYTEFNANINKLLDAAIFQDGLSREYDCGGRSFDPRAQTLLHRFNVLENYIRNIQSKIFLCKHDTKTFTSGRGSAYSIERIGERFGTIDQDFSHMLSQWEETKETLLGFTRQEISPRTSQLPSPPTSPRQTGIRSSGTIKRLSYIQQSRQKPSPVTRHSLMTAAAVASFLENKRVHRLQARQQIASEGIVNDYKDVPALPHSIRRPSTPISTHSTDDE</sequence>
<dbReference type="EMBL" id="KV440978">
    <property type="protein sequence ID" value="OAD74765.1"/>
    <property type="molecule type" value="Genomic_DNA"/>
</dbReference>
<accession>A0A162XGQ2</accession>
<name>A0A162XGQ2_PHYB8</name>
<dbReference type="OrthoDB" id="2289371at2759"/>
<evidence type="ECO:0000259" key="7">
    <source>
        <dbReference type="Pfam" id="PF12632"/>
    </source>
</evidence>
<dbReference type="InParanoid" id="A0A162XGQ2"/>
<dbReference type="GeneID" id="28992052"/>
<reference evidence="9" key="1">
    <citation type="submission" date="2015-06" db="EMBL/GenBank/DDBJ databases">
        <title>Expansion of signal transduction pathways in fungi by whole-genome duplication.</title>
        <authorList>
            <consortium name="DOE Joint Genome Institute"/>
            <person name="Corrochano L.M."/>
            <person name="Kuo A."/>
            <person name="Marcet-Houben M."/>
            <person name="Polaino S."/>
            <person name="Salamov A."/>
            <person name="Villalobos J.M."/>
            <person name="Alvarez M.I."/>
            <person name="Avalos J."/>
            <person name="Benito E.P."/>
            <person name="Benoit I."/>
            <person name="Burger G."/>
            <person name="Camino L.P."/>
            <person name="Canovas D."/>
            <person name="Cerda-Olmedo E."/>
            <person name="Cheng J.-F."/>
            <person name="Dominguez A."/>
            <person name="Elias M."/>
            <person name="Eslava A.P."/>
            <person name="Glaser F."/>
            <person name="Grimwood J."/>
            <person name="Gutierrez G."/>
            <person name="Heitman J."/>
            <person name="Henrissat B."/>
            <person name="Iturriaga E.A."/>
            <person name="Lang B.F."/>
            <person name="Lavin J.L."/>
            <person name="Lee S."/>
            <person name="Li W."/>
            <person name="Lindquist E."/>
            <person name="Lopez-Garcia S."/>
            <person name="Luque E.M."/>
            <person name="Marcos A.T."/>
            <person name="Martin J."/>
            <person name="McCluskey K."/>
            <person name="Medina H.R."/>
            <person name="Miralles-Duran A."/>
            <person name="Miyazaki A."/>
            <person name="Munoz-Torres E."/>
            <person name="Oguiza J.A."/>
            <person name="Ohm R."/>
            <person name="Olmedo M."/>
            <person name="Orejas M."/>
            <person name="Ortiz-Castellanos L."/>
            <person name="Pisabarro A.G."/>
            <person name="Rodriguez-Romero J."/>
            <person name="Ruiz-Herrera J."/>
            <person name="Ruiz-Vazquez R."/>
            <person name="Sanz C."/>
            <person name="Schackwitz W."/>
            <person name="Schmutz J."/>
            <person name="Shahriari M."/>
            <person name="Shelest E."/>
            <person name="Silva-Franco F."/>
            <person name="Soanes D."/>
            <person name="Syed K."/>
            <person name="Tagua V.G."/>
            <person name="Talbot N.J."/>
            <person name="Thon M."/>
            <person name="De vries R.P."/>
            <person name="Wiebenga A."/>
            <person name="Yadav J.S."/>
            <person name="Braun E.L."/>
            <person name="Baker S."/>
            <person name="Garre V."/>
            <person name="Horwitz B."/>
            <person name="Torres-Martinez S."/>
            <person name="Idnurm A."/>
            <person name="Herrera-Estrella A."/>
            <person name="Gabaldon T."/>
            <person name="Grigoriev I.V."/>
        </authorList>
    </citation>
    <scope>NUCLEOTIDE SEQUENCE [LARGE SCALE GENOMIC DNA]</scope>
    <source>
        <strain evidence="9">NRRL 1555(-)</strain>
    </source>
</reference>
<dbReference type="AlphaFoldDB" id="A0A162XGQ2"/>
<feature type="transmembrane region" description="Helical" evidence="6">
    <location>
        <begin position="166"/>
        <end position="186"/>
    </location>
</feature>
<proteinExistence type="predicted"/>
<evidence type="ECO:0000256" key="5">
    <source>
        <dbReference type="SAM" id="MobiDB-lite"/>
    </source>
</evidence>
<evidence type="ECO:0000256" key="6">
    <source>
        <dbReference type="SAM" id="Phobius"/>
    </source>
</evidence>
<evidence type="ECO:0000256" key="4">
    <source>
        <dbReference type="ARBA" id="ARBA00023136"/>
    </source>
</evidence>
<dbReference type="VEuPathDB" id="FungiDB:PHYBLDRAFT_144130"/>
<feature type="transmembrane region" description="Helical" evidence="6">
    <location>
        <begin position="137"/>
        <end position="160"/>
    </location>
</feature>
<dbReference type="Proteomes" id="UP000077315">
    <property type="component" value="Unassembled WGS sequence"/>
</dbReference>